<keyword evidence="3" id="KW-0223">Dioxygenase</keyword>
<accession>A0ABX1E554</accession>
<dbReference type="SUPFAM" id="SSF51197">
    <property type="entry name" value="Clavaminate synthase-like"/>
    <property type="match status" value="1"/>
</dbReference>
<comment type="cofactor">
    <cofactor evidence="1">
        <name>Fe(2+)</name>
        <dbReference type="ChEBI" id="CHEBI:29033"/>
    </cofactor>
</comment>
<dbReference type="Proteomes" id="UP000787635">
    <property type="component" value="Unassembled WGS sequence"/>
</dbReference>
<dbReference type="EMBL" id="JAAVNE010000022">
    <property type="protein sequence ID" value="NKC32106.1"/>
    <property type="molecule type" value="Genomic_DNA"/>
</dbReference>
<protein>
    <submittedName>
        <fullName evidence="3">Phytanoyl-CoA dioxygenase family protein</fullName>
    </submittedName>
</protein>
<reference evidence="3 4" key="1">
    <citation type="submission" date="2020-03" db="EMBL/GenBank/DDBJ databases">
        <title>Roseomonas selenitidurans sp. nov. isolated from urban soil.</title>
        <authorList>
            <person name="Liu H."/>
        </authorList>
    </citation>
    <scope>NUCLEOTIDE SEQUENCE [LARGE SCALE GENOMIC DNA]</scope>
    <source>
        <strain evidence="3 4">BU-1</strain>
    </source>
</reference>
<dbReference type="InterPro" id="IPR008775">
    <property type="entry name" value="Phytyl_CoA_dOase-like"/>
</dbReference>
<feature type="compositionally biased region" description="Basic and acidic residues" evidence="2">
    <location>
        <begin position="210"/>
        <end position="224"/>
    </location>
</feature>
<evidence type="ECO:0000256" key="2">
    <source>
        <dbReference type="SAM" id="MobiDB-lite"/>
    </source>
</evidence>
<gene>
    <name evidence="3" type="ORF">HEQ75_14670</name>
</gene>
<evidence type="ECO:0000313" key="4">
    <source>
        <dbReference type="Proteomes" id="UP000787635"/>
    </source>
</evidence>
<comment type="caution">
    <text evidence="3">The sequence shown here is derived from an EMBL/GenBank/DDBJ whole genome shotgun (WGS) entry which is preliminary data.</text>
</comment>
<feature type="region of interest" description="Disordered" evidence="2">
    <location>
        <begin position="206"/>
        <end position="234"/>
    </location>
</feature>
<name>A0ABX1E554_9PROT</name>
<dbReference type="RefSeq" id="WP_168031841.1">
    <property type="nucleotide sequence ID" value="NZ_JAAVNE010000022.1"/>
</dbReference>
<organism evidence="3 4">
    <name type="scientific">Falsiroseomonas selenitidurans</name>
    <dbReference type="NCBI Taxonomy" id="2716335"/>
    <lineage>
        <taxon>Bacteria</taxon>
        <taxon>Pseudomonadati</taxon>
        <taxon>Pseudomonadota</taxon>
        <taxon>Alphaproteobacteria</taxon>
        <taxon>Acetobacterales</taxon>
        <taxon>Roseomonadaceae</taxon>
        <taxon>Falsiroseomonas</taxon>
    </lineage>
</organism>
<keyword evidence="4" id="KW-1185">Reference proteome</keyword>
<dbReference type="GO" id="GO:0051213">
    <property type="term" value="F:dioxygenase activity"/>
    <property type="evidence" value="ECO:0007669"/>
    <property type="project" value="UniProtKB-KW"/>
</dbReference>
<evidence type="ECO:0000313" key="3">
    <source>
        <dbReference type="EMBL" id="NKC32106.1"/>
    </source>
</evidence>
<keyword evidence="3" id="KW-0560">Oxidoreductase</keyword>
<sequence>MRGPAWLHRWWRDGFVLLRGLPRRRADALLALLGRVARRAPGAAERRRWVMESDLPAARRGAPLPPGRDAVFILGEPERLSPLFLQAAAAPLAAIAPALGTKRPVFHFANVTQKAPGFGSGIAWHRDFPNRYITTRRGRFLRALLCLEAMGPGNGGTALRPGSQRGAGRASIVPRCPAGAMLLLHPRLLHGGAPNRGSRPRRLLVAQWGRPDDPPLGPEREAWTGRRFRPPPAP</sequence>
<dbReference type="Gene3D" id="2.60.120.620">
    <property type="entry name" value="q2cbj1_9rhob like domain"/>
    <property type="match status" value="1"/>
</dbReference>
<evidence type="ECO:0000256" key="1">
    <source>
        <dbReference type="ARBA" id="ARBA00001954"/>
    </source>
</evidence>
<dbReference type="PANTHER" id="PTHR20883">
    <property type="entry name" value="PHYTANOYL-COA DIOXYGENASE DOMAIN CONTAINING 1"/>
    <property type="match status" value="1"/>
</dbReference>
<proteinExistence type="predicted"/>
<dbReference type="PANTHER" id="PTHR20883:SF48">
    <property type="entry name" value="ECTOINE DIOXYGENASE"/>
    <property type="match status" value="1"/>
</dbReference>
<dbReference type="Pfam" id="PF05721">
    <property type="entry name" value="PhyH"/>
    <property type="match status" value="1"/>
</dbReference>